<proteinExistence type="predicted"/>
<feature type="compositionally biased region" description="Basic residues" evidence="1">
    <location>
        <begin position="93"/>
        <end position="102"/>
    </location>
</feature>
<comment type="caution">
    <text evidence="3">The sequence shown here is derived from an EMBL/GenBank/DDBJ whole genome shotgun (WGS) entry which is preliminary data.</text>
</comment>
<dbReference type="AlphaFoldDB" id="A0A225NCL7"/>
<dbReference type="PROSITE" id="PS51257">
    <property type="entry name" value="PROKAR_LIPOPROTEIN"/>
    <property type="match status" value="1"/>
</dbReference>
<sequence>MTRTAQLPTALLLALGLGLAGCIEVPALDEAGDPALETADYPELIPLGPILAASTDPVTQAADLQADLQGRAARLQRQADALRGSDVLDPASRRRLQRGIEP</sequence>
<evidence type="ECO:0000313" key="4">
    <source>
        <dbReference type="Proteomes" id="UP000215377"/>
    </source>
</evidence>
<feature type="chain" id="PRO_5012217582" evidence="2">
    <location>
        <begin position="21"/>
        <end position="102"/>
    </location>
</feature>
<keyword evidence="4" id="KW-1185">Reference proteome</keyword>
<dbReference type="EMBL" id="AQQR01000018">
    <property type="protein sequence ID" value="OWU69046.1"/>
    <property type="molecule type" value="Genomic_DNA"/>
</dbReference>
<keyword evidence="2" id="KW-0732">Signal</keyword>
<evidence type="ECO:0000313" key="3">
    <source>
        <dbReference type="EMBL" id="OWU69046.1"/>
    </source>
</evidence>
<gene>
    <name evidence="3" type="ORF">ATO3_23300</name>
</gene>
<reference evidence="3 4" key="1">
    <citation type="submission" date="2013-04" db="EMBL/GenBank/DDBJ databases">
        <title>Oceanicola sp. 22II1-22F33 Genome Sequencing.</title>
        <authorList>
            <person name="Lai Q."/>
            <person name="Li G."/>
            <person name="Shao Z."/>
        </authorList>
    </citation>
    <scope>NUCLEOTIDE SEQUENCE [LARGE SCALE GENOMIC DNA]</scope>
    <source>
        <strain evidence="3 4">22II1-22F33</strain>
    </source>
</reference>
<organism evidence="3 4">
    <name type="scientific">Marinibacterium profundimaris</name>
    <dbReference type="NCBI Taxonomy" id="1679460"/>
    <lineage>
        <taxon>Bacteria</taxon>
        <taxon>Pseudomonadati</taxon>
        <taxon>Pseudomonadota</taxon>
        <taxon>Alphaproteobacteria</taxon>
        <taxon>Rhodobacterales</taxon>
        <taxon>Paracoccaceae</taxon>
        <taxon>Marinibacterium</taxon>
    </lineage>
</organism>
<name>A0A225NCL7_9RHOB</name>
<evidence type="ECO:0000256" key="1">
    <source>
        <dbReference type="SAM" id="MobiDB-lite"/>
    </source>
</evidence>
<feature type="region of interest" description="Disordered" evidence="1">
    <location>
        <begin position="83"/>
        <end position="102"/>
    </location>
</feature>
<evidence type="ECO:0000256" key="2">
    <source>
        <dbReference type="SAM" id="SignalP"/>
    </source>
</evidence>
<feature type="signal peptide" evidence="2">
    <location>
        <begin position="1"/>
        <end position="20"/>
    </location>
</feature>
<dbReference type="Proteomes" id="UP000215377">
    <property type="component" value="Unassembled WGS sequence"/>
</dbReference>
<protein>
    <submittedName>
        <fullName evidence="3">Uncharacterized protein</fullName>
    </submittedName>
</protein>
<accession>A0A225NCL7</accession>